<protein>
    <recommendedName>
        <fullName evidence="1">Putative Na(+)/H(+) antiporter NhaA homolog</fullName>
    </recommendedName>
</protein>
<keyword evidence="2" id="KW-0472">Membrane</keyword>
<keyword evidence="2" id="KW-0812">Transmembrane</keyword>
<dbReference type="GO" id="GO:0006885">
    <property type="term" value="P:regulation of pH"/>
    <property type="evidence" value="ECO:0007669"/>
    <property type="project" value="InterPro"/>
</dbReference>
<organism evidence="3 4">
    <name type="scientific">Rhodoblastus acidophilus</name>
    <name type="common">Rhodopseudomonas acidophila</name>
    <dbReference type="NCBI Taxonomy" id="1074"/>
    <lineage>
        <taxon>Bacteria</taxon>
        <taxon>Pseudomonadati</taxon>
        <taxon>Pseudomonadota</taxon>
        <taxon>Alphaproteobacteria</taxon>
        <taxon>Hyphomicrobiales</taxon>
        <taxon>Rhodoblastaceae</taxon>
        <taxon>Rhodoblastus</taxon>
    </lineage>
</organism>
<dbReference type="InterPro" id="IPR004670">
    <property type="entry name" value="NhaA"/>
</dbReference>
<dbReference type="AlphaFoldDB" id="A0A212PY56"/>
<evidence type="ECO:0000256" key="1">
    <source>
        <dbReference type="ARBA" id="ARBA00015550"/>
    </source>
</evidence>
<sequence length="62" mass="6313">MLTGIGFTMALFISDLAFGAEHLNSVKLGVLCASAISAALGLLMLAWLSSARPGDPVPVAQP</sequence>
<dbReference type="EMBL" id="FYDG01000001">
    <property type="protein sequence ID" value="SNB51996.1"/>
    <property type="molecule type" value="Genomic_DNA"/>
</dbReference>
<gene>
    <name evidence="3" type="ORF">SAMN06265338_101163</name>
</gene>
<proteinExistence type="predicted"/>
<evidence type="ECO:0000313" key="4">
    <source>
        <dbReference type="Proteomes" id="UP000198418"/>
    </source>
</evidence>
<dbReference type="Proteomes" id="UP000198418">
    <property type="component" value="Unassembled WGS sequence"/>
</dbReference>
<keyword evidence="2" id="KW-1133">Transmembrane helix</keyword>
<dbReference type="InterPro" id="IPR023171">
    <property type="entry name" value="Na/H_antiporter_dom_sf"/>
</dbReference>
<dbReference type="GO" id="GO:0006814">
    <property type="term" value="P:sodium ion transport"/>
    <property type="evidence" value="ECO:0007669"/>
    <property type="project" value="InterPro"/>
</dbReference>
<accession>A0A212PY56</accession>
<dbReference type="Pfam" id="PF06965">
    <property type="entry name" value="Na_H_antiport_1"/>
    <property type="match status" value="1"/>
</dbReference>
<reference evidence="4" key="1">
    <citation type="submission" date="2017-06" db="EMBL/GenBank/DDBJ databases">
        <authorList>
            <person name="Varghese N."/>
            <person name="Submissions S."/>
        </authorList>
    </citation>
    <scope>NUCLEOTIDE SEQUENCE [LARGE SCALE GENOMIC DNA]</scope>
    <source>
        <strain evidence="4">DSM 137</strain>
    </source>
</reference>
<feature type="transmembrane region" description="Helical" evidence="2">
    <location>
        <begin position="29"/>
        <end position="48"/>
    </location>
</feature>
<dbReference type="Gene3D" id="1.20.1530.10">
    <property type="entry name" value="Na+/H+ antiporter like domain"/>
    <property type="match status" value="1"/>
</dbReference>
<name>A0A212PY56_RHOAC</name>
<dbReference type="GO" id="GO:0016020">
    <property type="term" value="C:membrane"/>
    <property type="evidence" value="ECO:0007669"/>
    <property type="project" value="InterPro"/>
</dbReference>
<keyword evidence="4" id="KW-1185">Reference proteome</keyword>
<evidence type="ECO:0000256" key="2">
    <source>
        <dbReference type="SAM" id="Phobius"/>
    </source>
</evidence>
<evidence type="ECO:0000313" key="3">
    <source>
        <dbReference type="EMBL" id="SNB51996.1"/>
    </source>
</evidence>